<name>A0A8H6XHL9_9AGAR</name>
<reference evidence="2" key="1">
    <citation type="submission" date="2020-05" db="EMBL/GenBank/DDBJ databases">
        <title>Mycena genomes resolve the evolution of fungal bioluminescence.</title>
        <authorList>
            <person name="Tsai I.J."/>
        </authorList>
    </citation>
    <scope>NUCLEOTIDE SEQUENCE</scope>
    <source>
        <strain evidence="2">160909Yilan</strain>
    </source>
</reference>
<evidence type="ECO:0000313" key="2">
    <source>
        <dbReference type="EMBL" id="KAF7340594.1"/>
    </source>
</evidence>
<comment type="caution">
    <text evidence="2">The sequence shown here is derived from an EMBL/GenBank/DDBJ whole genome shotgun (WGS) entry which is preliminary data.</text>
</comment>
<proteinExistence type="predicted"/>
<protein>
    <submittedName>
        <fullName evidence="2">F-box domain-containing protein</fullName>
    </submittedName>
</protein>
<dbReference type="EMBL" id="JACAZH010000030">
    <property type="protein sequence ID" value="KAF7340594.1"/>
    <property type="molecule type" value="Genomic_DNA"/>
</dbReference>
<dbReference type="Proteomes" id="UP000623467">
    <property type="component" value="Unassembled WGS sequence"/>
</dbReference>
<dbReference type="OrthoDB" id="3190489at2759"/>
<gene>
    <name evidence="2" type="ORF">MSAN_02130900</name>
</gene>
<feature type="domain" description="F-box" evidence="1">
    <location>
        <begin position="202"/>
        <end position="234"/>
    </location>
</feature>
<dbReference type="Pfam" id="PF00646">
    <property type="entry name" value="F-box"/>
    <property type="match status" value="1"/>
</dbReference>
<dbReference type="InterPro" id="IPR001810">
    <property type="entry name" value="F-box_dom"/>
</dbReference>
<keyword evidence="3" id="KW-1185">Reference proteome</keyword>
<evidence type="ECO:0000313" key="3">
    <source>
        <dbReference type="Proteomes" id="UP000623467"/>
    </source>
</evidence>
<accession>A0A8H6XHL9</accession>
<sequence length="629" mass="70631">MMVPFSWRQSSFGNRVDGSARSAIFPLDLQLADSNSLAHAHEHHFELDPLLTCWVLASSCAHRLSGVSEDHGNRRFQKYKASAWCYGGVTERDRLASLFSPKLNPSSTNHFWREPLHESRPLSALLPLLRFRWIELTRSTACASCLSRGAVIRWGCCEGSWRHFLSYHCIRPSLLAGILENSPRPGGHMAPDNGLVVSPIRSLAPETLEEIIAFTSPESHLALCLVSKLFYALCFRSIYCDISLRSPAAVVKCCRTLAKNVMVASAVKRFRISYPLSPLPSCSSFYSLIGKALHRMTNVQDLILLVPDSKYIVVLAHCSLPRLHHFECCLSLDDTMVSFLNRHLQIRYLQLGAHEEVPHPKHPIVTLPKLEYFIGNSSCVAPLIYRASLRAAFITWDAVGEPTDESITALERSSTETLNVLSCRRHGWNIDLLERISTHLPHIYALNLTNLFFMDVVPSLQPENLVAIGECLSRFSSLQRLTVTCVNVWKPEEQAAPQLDHAFETVTAWGDACPSLVECTVPQSNHIKWMRVCDNLWLPDPSQPGSTRWIWGMLRCQQYPDWDRVIDTIRLREVEHSSGGTPQRDFHTRLVSLRSAALAHEYETDDEDAAGVALIYLGGAGSRVDDDDG</sequence>
<organism evidence="2 3">
    <name type="scientific">Mycena sanguinolenta</name>
    <dbReference type="NCBI Taxonomy" id="230812"/>
    <lineage>
        <taxon>Eukaryota</taxon>
        <taxon>Fungi</taxon>
        <taxon>Dikarya</taxon>
        <taxon>Basidiomycota</taxon>
        <taxon>Agaricomycotina</taxon>
        <taxon>Agaricomycetes</taxon>
        <taxon>Agaricomycetidae</taxon>
        <taxon>Agaricales</taxon>
        <taxon>Marasmiineae</taxon>
        <taxon>Mycenaceae</taxon>
        <taxon>Mycena</taxon>
    </lineage>
</organism>
<dbReference type="AlphaFoldDB" id="A0A8H6XHL9"/>
<evidence type="ECO:0000259" key="1">
    <source>
        <dbReference type="Pfam" id="PF00646"/>
    </source>
</evidence>